<dbReference type="Proteomes" id="UP001273166">
    <property type="component" value="Unassembled WGS sequence"/>
</dbReference>
<feature type="chain" id="PRO_5042574154" description="Mid2 domain-containing protein" evidence="3">
    <location>
        <begin position="26"/>
        <end position="339"/>
    </location>
</feature>
<evidence type="ECO:0000313" key="5">
    <source>
        <dbReference type="Proteomes" id="UP001273166"/>
    </source>
</evidence>
<feature type="compositionally biased region" description="Polar residues" evidence="1">
    <location>
        <begin position="180"/>
        <end position="189"/>
    </location>
</feature>
<gene>
    <name evidence="4" type="ORF">B0T15DRAFT_1558</name>
</gene>
<keyword evidence="3" id="KW-0732">Signal</keyword>
<dbReference type="GeneID" id="87880878"/>
<feature type="transmembrane region" description="Helical" evidence="2">
    <location>
        <begin position="227"/>
        <end position="249"/>
    </location>
</feature>
<feature type="region of interest" description="Disordered" evidence="1">
    <location>
        <begin position="167"/>
        <end position="217"/>
    </location>
</feature>
<sequence>MVHSTRLWLITLLIAAFSSWPLTKAACYFPSGRIAAGDVPCRDDTPNAACCGQGYACLSNGICQATGEELQKPGATEFVRGSCTDKEWRSSSCPLFCIEQDVDFLDGGNGIFKCQNTTEDLYFCIDKQSATEASCEEKEKVLFFPGTPTAITTIGVLPTTTSSLISTTSTAPLSLPSTSETVSSTAQDYSTSASSRASESTPGPETQAPLNDTDKLSTVSSSNLGPIVGGVFGATAAVVLAGAGGWLLARRRKRNSNGNRAELPKTLSGYTGSQGKPMFTTGGSNASTEICEAPVPTPTPGVYWHQKVQQGPSELPHAIGISCGPSHAELPAELPGGHQ</sequence>
<evidence type="ECO:0000256" key="1">
    <source>
        <dbReference type="SAM" id="MobiDB-lite"/>
    </source>
</evidence>
<evidence type="ECO:0000256" key="3">
    <source>
        <dbReference type="SAM" id="SignalP"/>
    </source>
</evidence>
<name>A0AAJ0M596_9PEZI</name>
<dbReference type="RefSeq" id="XP_062725145.1">
    <property type="nucleotide sequence ID" value="XM_062862049.1"/>
</dbReference>
<dbReference type="AlphaFoldDB" id="A0AAJ0M596"/>
<reference evidence="4" key="1">
    <citation type="journal article" date="2023" name="Mol. Phylogenet. Evol.">
        <title>Genome-scale phylogeny and comparative genomics of the fungal order Sordariales.</title>
        <authorList>
            <person name="Hensen N."/>
            <person name="Bonometti L."/>
            <person name="Westerberg I."/>
            <person name="Brannstrom I.O."/>
            <person name="Guillou S."/>
            <person name="Cros-Aarteil S."/>
            <person name="Calhoun S."/>
            <person name="Haridas S."/>
            <person name="Kuo A."/>
            <person name="Mondo S."/>
            <person name="Pangilinan J."/>
            <person name="Riley R."/>
            <person name="LaButti K."/>
            <person name="Andreopoulos B."/>
            <person name="Lipzen A."/>
            <person name="Chen C."/>
            <person name="Yan M."/>
            <person name="Daum C."/>
            <person name="Ng V."/>
            <person name="Clum A."/>
            <person name="Steindorff A."/>
            <person name="Ohm R.A."/>
            <person name="Martin F."/>
            <person name="Silar P."/>
            <person name="Natvig D.O."/>
            <person name="Lalanne C."/>
            <person name="Gautier V."/>
            <person name="Ament-Velasquez S.L."/>
            <person name="Kruys A."/>
            <person name="Hutchinson M.I."/>
            <person name="Powell A.J."/>
            <person name="Barry K."/>
            <person name="Miller A.N."/>
            <person name="Grigoriev I.V."/>
            <person name="Debuchy R."/>
            <person name="Gladieux P."/>
            <person name="Hiltunen Thoren M."/>
            <person name="Johannesson H."/>
        </authorList>
    </citation>
    <scope>NUCLEOTIDE SEQUENCE</scope>
    <source>
        <strain evidence="4">CBS 333.67</strain>
    </source>
</reference>
<keyword evidence="2" id="KW-0812">Transmembrane</keyword>
<keyword evidence="2" id="KW-0472">Membrane</keyword>
<accession>A0AAJ0M596</accession>
<protein>
    <recommendedName>
        <fullName evidence="6">Mid2 domain-containing protein</fullName>
    </recommendedName>
</protein>
<evidence type="ECO:0008006" key="6">
    <source>
        <dbReference type="Google" id="ProtNLM"/>
    </source>
</evidence>
<keyword evidence="2" id="KW-1133">Transmembrane helix</keyword>
<feature type="compositionally biased region" description="Low complexity" evidence="1">
    <location>
        <begin position="190"/>
        <end position="201"/>
    </location>
</feature>
<comment type="caution">
    <text evidence="4">The sequence shown here is derived from an EMBL/GenBank/DDBJ whole genome shotgun (WGS) entry which is preliminary data.</text>
</comment>
<feature type="compositionally biased region" description="Low complexity" evidence="1">
    <location>
        <begin position="167"/>
        <end position="179"/>
    </location>
</feature>
<dbReference type="EMBL" id="JAUDZG010000001">
    <property type="protein sequence ID" value="KAK3309365.1"/>
    <property type="molecule type" value="Genomic_DNA"/>
</dbReference>
<evidence type="ECO:0000256" key="2">
    <source>
        <dbReference type="SAM" id="Phobius"/>
    </source>
</evidence>
<keyword evidence="5" id="KW-1185">Reference proteome</keyword>
<feature type="signal peptide" evidence="3">
    <location>
        <begin position="1"/>
        <end position="25"/>
    </location>
</feature>
<feature type="region of interest" description="Disordered" evidence="1">
    <location>
        <begin position="257"/>
        <end position="276"/>
    </location>
</feature>
<evidence type="ECO:0000313" key="4">
    <source>
        <dbReference type="EMBL" id="KAK3309365.1"/>
    </source>
</evidence>
<organism evidence="4 5">
    <name type="scientific">Chaetomium strumarium</name>
    <dbReference type="NCBI Taxonomy" id="1170767"/>
    <lineage>
        <taxon>Eukaryota</taxon>
        <taxon>Fungi</taxon>
        <taxon>Dikarya</taxon>
        <taxon>Ascomycota</taxon>
        <taxon>Pezizomycotina</taxon>
        <taxon>Sordariomycetes</taxon>
        <taxon>Sordariomycetidae</taxon>
        <taxon>Sordariales</taxon>
        <taxon>Chaetomiaceae</taxon>
        <taxon>Chaetomium</taxon>
    </lineage>
</organism>
<reference evidence="4" key="2">
    <citation type="submission" date="2023-06" db="EMBL/GenBank/DDBJ databases">
        <authorList>
            <consortium name="Lawrence Berkeley National Laboratory"/>
            <person name="Mondo S.J."/>
            <person name="Hensen N."/>
            <person name="Bonometti L."/>
            <person name="Westerberg I."/>
            <person name="Brannstrom I.O."/>
            <person name="Guillou S."/>
            <person name="Cros-Aarteil S."/>
            <person name="Calhoun S."/>
            <person name="Haridas S."/>
            <person name="Kuo A."/>
            <person name="Pangilinan J."/>
            <person name="Riley R."/>
            <person name="Labutti K."/>
            <person name="Andreopoulos B."/>
            <person name="Lipzen A."/>
            <person name="Chen C."/>
            <person name="Yanf M."/>
            <person name="Daum C."/>
            <person name="Ng V."/>
            <person name="Clum A."/>
            <person name="Steindorff A."/>
            <person name="Ohm R."/>
            <person name="Martin F."/>
            <person name="Silar P."/>
            <person name="Natvig D."/>
            <person name="Lalanne C."/>
            <person name="Gautier V."/>
            <person name="Ament-Velasquez S.L."/>
            <person name="Kruys A."/>
            <person name="Hutchinson M.I."/>
            <person name="Powell A.J."/>
            <person name="Barry K."/>
            <person name="Miller A.N."/>
            <person name="Grigoriev I.V."/>
            <person name="Debuchy R."/>
            <person name="Gladieux P."/>
            <person name="Thoren M.H."/>
            <person name="Johannesson H."/>
        </authorList>
    </citation>
    <scope>NUCLEOTIDE SEQUENCE</scope>
    <source>
        <strain evidence="4">CBS 333.67</strain>
    </source>
</reference>
<proteinExistence type="predicted"/>